<evidence type="ECO:0000256" key="1">
    <source>
        <dbReference type="SAM" id="Phobius"/>
    </source>
</evidence>
<evidence type="ECO:0000313" key="2">
    <source>
        <dbReference type="EMBL" id="HEM67570.1"/>
    </source>
</evidence>
<name>A0A7J2U3Z5_9CREN</name>
<dbReference type="EMBL" id="DSEU01000059">
    <property type="protein sequence ID" value="HEM67570.1"/>
    <property type="molecule type" value="Genomic_DNA"/>
</dbReference>
<keyword evidence="1" id="KW-0472">Membrane</keyword>
<evidence type="ECO:0008006" key="3">
    <source>
        <dbReference type="Google" id="ProtNLM"/>
    </source>
</evidence>
<keyword evidence="1" id="KW-0812">Transmembrane</keyword>
<keyword evidence="1" id="KW-1133">Transmembrane helix</keyword>
<dbReference type="AlphaFoldDB" id="A0A7J2U3Z5"/>
<protein>
    <recommendedName>
        <fullName evidence="3">FUN14 family protein</fullName>
    </recommendedName>
</protein>
<feature type="transmembrane region" description="Helical" evidence="1">
    <location>
        <begin position="12"/>
        <end position="30"/>
    </location>
</feature>
<comment type="caution">
    <text evidence="2">The sequence shown here is derived from an EMBL/GenBank/DDBJ whole genome shotgun (WGS) entry which is preliminary data.</text>
</comment>
<feature type="transmembrane region" description="Helical" evidence="1">
    <location>
        <begin position="37"/>
        <end position="57"/>
    </location>
</feature>
<gene>
    <name evidence="2" type="ORF">ENO26_08440</name>
</gene>
<proteinExistence type="predicted"/>
<feature type="transmembrane region" description="Helical" evidence="1">
    <location>
        <begin position="77"/>
        <end position="102"/>
    </location>
</feature>
<reference evidence="2" key="1">
    <citation type="journal article" date="2020" name="mSystems">
        <title>Genome- and Community-Level Interaction Insights into Carbon Utilization and Element Cycling Functions of Hydrothermarchaeota in Hydrothermal Sediment.</title>
        <authorList>
            <person name="Zhou Z."/>
            <person name="Liu Y."/>
            <person name="Xu W."/>
            <person name="Pan J."/>
            <person name="Luo Z.H."/>
            <person name="Li M."/>
        </authorList>
    </citation>
    <scope>NUCLEOTIDE SEQUENCE [LARGE SCALE GENOMIC DNA]</scope>
    <source>
        <strain evidence="2">SpSt-125</strain>
    </source>
</reference>
<sequence length="104" mass="10769">MGVVEAVLANPQSYAIMVLQFLLGLALGYISVKALKYILAFIAILALGTFLSIWSLGTTPQDVLKNVGIAIDAAKGLAIVLGLMTVGPVSIGFIVGAIIALLKK</sequence>
<accession>A0A7J2U3Z5</accession>
<organism evidence="2">
    <name type="scientific">Ignisphaera aggregans</name>
    <dbReference type="NCBI Taxonomy" id="334771"/>
    <lineage>
        <taxon>Archaea</taxon>
        <taxon>Thermoproteota</taxon>
        <taxon>Thermoprotei</taxon>
        <taxon>Desulfurococcales</taxon>
        <taxon>Desulfurococcaceae</taxon>
        <taxon>Ignisphaera</taxon>
    </lineage>
</organism>